<feature type="domain" description="HTH lysR-type" evidence="5">
    <location>
        <begin position="5"/>
        <end position="62"/>
    </location>
</feature>
<proteinExistence type="inferred from homology"/>
<evidence type="ECO:0000259" key="5">
    <source>
        <dbReference type="PROSITE" id="PS50931"/>
    </source>
</evidence>
<dbReference type="GO" id="GO:0043565">
    <property type="term" value="F:sequence-specific DNA binding"/>
    <property type="evidence" value="ECO:0007669"/>
    <property type="project" value="TreeGrafter"/>
</dbReference>
<evidence type="ECO:0000256" key="2">
    <source>
        <dbReference type="ARBA" id="ARBA00023015"/>
    </source>
</evidence>
<evidence type="ECO:0000256" key="3">
    <source>
        <dbReference type="ARBA" id="ARBA00023125"/>
    </source>
</evidence>
<dbReference type="PRINTS" id="PR00039">
    <property type="entry name" value="HTHLYSR"/>
</dbReference>
<dbReference type="InterPro" id="IPR005119">
    <property type="entry name" value="LysR_subst-bd"/>
</dbReference>
<organism evidence="6 7">
    <name type="scientific">Rhizorhabdus histidinilytica</name>
    <dbReference type="NCBI Taxonomy" id="439228"/>
    <lineage>
        <taxon>Bacteria</taxon>
        <taxon>Pseudomonadati</taxon>
        <taxon>Pseudomonadota</taxon>
        <taxon>Alphaproteobacteria</taxon>
        <taxon>Sphingomonadales</taxon>
        <taxon>Sphingomonadaceae</taxon>
        <taxon>Rhizorhabdus</taxon>
    </lineage>
</organism>
<keyword evidence="3 6" id="KW-0238">DNA-binding</keyword>
<dbReference type="PROSITE" id="PS50931">
    <property type="entry name" value="HTH_LYSR"/>
    <property type="match status" value="1"/>
</dbReference>
<dbReference type="GO" id="GO:0003700">
    <property type="term" value="F:DNA-binding transcription factor activity"/>
    <property type="evidence" value="ECO:0007669"/>
    <property type="project" value="InterPro"/>
</dbReference>
<dbReference type="Gene3D" id="3.40.190.290">
    <property type="match status" value="1"/>
</dbReference>
<sequence>MISSERLNGIRAFVQAELSGSFARAADRLGLSQSAVSKAVARMEERLGVRLFHRTTRHLSLTDEGRAYYQSCVRALAELEAAEAALADRKRSPSGCLRVNLPDLFGRKWVMPILFDLARDYPQLTFEISFENRFVDLAEEGYDLVVRIGALSDSLGLIARKIGFQDLVICGAPDYFAKAPPPASAAALADHACITHFSRGREEAWAFRGDAGDLRRLSVRSRHRFGSFDTIADAVRAGLGIAQLPTWLVHEDLAEGRLVPILLDVAQPRLPIHALWLESRGMTPRVRVTVDALVARLGSIAAL</sequence>
<dbReference type="SUPFAM" id="SSF46785">
    <property type="entry name" value="Winged helix' DNA-binding domain"/>
    <property type="match status" value="1"/>
</dbReference>
<dbReference type="InterPro" id="IPR058163">
    <property type="entry name" value="LysR-type_TF_proteobact-type"/>
</dbReference>
<dbReference type="FunFam" id="1.10.10.10:FF:000001">
    <property type="entry name" value="LysR family transcriptional regulator"/>
    <property type="match status" value="1"/>
</dbReference>
<dbReference type="Pfam" id="PF03466">
    <property type="entry name" value="LysR_substrate"/>
    <property type="match status" value="1"/>
</dbReference>
<comment type="similarity">
    <text evidence="1">Belongs to the LysR transcriptional regulatory family.</text>
</comment>
<dbReference type="Gene3D" id="1.10.10.10">
    <property type="entry name" value="Winged helix-like DNA-binding domain superfamily/Winged helix DNA-binding domain"/>
    <property type="match status" value="1"/>
</dbReference>
<gene>
    <name evidence="6" type="ORF">SAMN06295920_109207</name>
</gene>
<dbReference type="InterPro" id="IPR036388">
    <property type="entry name" value="WH-like_DNA-bd_sf"/>
</dbReference>
<evidence type="ECO:0000313" key="6">
    <source>
        <dbReference type="EMBL" id="SKB95582.1"/>
    </source>
</evidence>
<dbReference type="Pfam" id="PF00126">
    <property type="entry name" value="HTH_1"/>
    <property type="match status" value="1"/>
</dbReference>
<dbReference type="GO" id="GO:0006351">
    <property type="term" value="P:DNA-templated transcription"/>
    <property type="evidence" value="ECO:0007669"/>
    <property type="project" value="TreeGrafter"/>
</dbReference>
<dbReference type="STRING" id="439228.SAMN06295920_109207"/>
<dbReference type="SUPFAM" id="SSF53850">
    <property type="entry name" value="Periplasmic binding protein-like II"/>
    <property type="match status" value="1"/>
</dbReference>
<evidence type="ECO:0000256" key="1">
    <source>
        <dbReference type="ARBA" id="ARBA00009437"/>
    </source>
</evidence>
<keyword evidence="2" id="KW-0805">Transcription regulation</keyword>
<keyword evidence="7" id="KW-1185">Reference proteome</keyword>
<dbReference type="PANTHER" id="PTHR30537:SF5">
    <property type="entry name" value="HTH-TYPE TRANSCRIPTIONAL ACTIVATOR TTDR-RELATED"/>
    <property type="match status" value="1"/>
</dbReference>
<name>A0A1T5FHK6_9SPHN</name>
<dbReference type="PANTHER" id="PTHR30537">
    <property type="entry name" value="HTH-TYPE TRANSCRIPTIONAL REGULATOR"/>
    <property type="match status" value="1"/>
</dbReference>
<dbReference type="InterPro" id="IPR000847">
    <property type="entry name" value="LysR_HTH_N"/>
</dbReference>
<accession>A0A1T5FHK6</accession>
<dbReference type="RefSeq" id="WP_079649787.1">
    <property type="nucleotide sequence ID" value="NZ_FUYM01000009.1"/>
</dbReference>
<dbReference type="InterPro" id="IPR036390">
    <property type="entry name" value="WH_DNA-bd_sf"/>
</dbReference>
<keyword evidence="4" id="KW-0804">Transcription</keyword>
<evidence type="ECO:0000256" key="4">
    <source>
        <dbReference type="ARBA" id="ARBA00023163"/>
    </source>
</evidence>
<dbReference type="OrthoDB" id="9786526at2"/>
<protein>
    <submittedName>
        <fullName evidence="6">DNA-binding transcriptional regulator, LysR family</fullName>
    </submittedName>
</protein>
<reference evidence="7" key="1">
    <citation type="submission" date="2017-02" db="EMBL/GenBank/DDBJ databases">
        <authorList>
            <person name="Varghese N."/>
            <person name="Submissions S."/>
        </authorList>
    </citation>
    <scope>NUCLEOTIDE SEQUENCE [LARGE SCALE GENOMIC DNA]</scope>
    <source>
        <strain evidence="7">UM2</strain>
    </source>
</reference>
<dbReference type="AlphaFoldDB" id="A0A1T5FHK6"/>
<dbReference type="EMBL" id="FUYM01000009">
    <property type="protein sequence ID" value="SKB95582.1"/>
    <property type="molecule type" value="Genomic_DNA"/>
</dbReference>
<dbReference type="Proteomes" id="UP000189818">
    <property type="component" value="Unassembled WGS sequence"/>
</dbReference>
<evidence type="ECO:0000313" key="7">
    <source>
        <dbReference type="Proteomes" id="UP000189818"/>
    </source>
</evidence>